<organism evidence="1 2">
    <name type="scientific">Racocetra persica</name>
    <dbReference type="NCBI Taxonomy" id="160502"/>
    <lineage>
        <taxon>Eukaryota</taxon>
        <taxon>Fungi</taxon>
        <taxon>Fungi incertae sedis</taxon>
        <taxon>Mucoromycota</taxon>
        <taxon>Glomeromycotina</taxon>
        <taxon>Glomeromycetes</taxon>
        <taxon>Diversisporales</taxon>
        <taxon>Gigasporaceae</taxon>
        <taxon>Racocetra</taxon>
    </lineage>
</organism>
<dbReference type="Proteomes" id="UP000789920">
    <property type="component" value="Unassembled WGS sequence"/>
</dbReference>
<keyword evidence="2" id="KW-1185">Reference proteome</keyword>
<proteinExistence type="predicted"/>
<name>A0ACA9KTF7_9GLOM</name>
<comment type="caution">
    <text evidence="1">The sequence shown here is derived from an EMBL/GenBank/DDBJ whole genome shotgun (WGS) entry which is preliminary data.</text>
</comment>
<evidence type="ECO:0000313" key="2">
    <source>
        <dbReference type="Proteomes" id="UP000789920"/>
    </source>
</evidence>
<protein>
    <submittedName>
        <fullName evidence="1">20819_t:CDS:1</fullName>
    </submittedName>
</protein>
<reference evidence="1" key="1">
    <citation type="submission" date="2021-06" db="EMBL/GenBank/DDBJ databases">
        <authorList>
            <person name="Kallberg Y."/>
            <person name="Tangrot J."/>
            <person name="Rosling A."/>
        </authorList>
    </citation>
    <scope>NUCLEOTIDE SEQUENCE</scope>
    <source>
        <strain evidence="1">MA461A</strain>
    </source>
</reference>
<gene>
    <name evidence="1" type="ORF">RPERSI_LOCUS1308</name>
</gene>
<dbReference type="EMBL" id="CAJVQC010001175">
    <property type="protein sequence ID" value="CAG8489129.1"/>
    <property type="molecule type" value="Genomic_DNA"/>
</dbReference>
<sequence>MNILQNPLYITPILSGQNRSEVGSLLLTVGNPTVVISQYQSTNTERRSKRPINRESPLSTTLALSDQNGSEVCSPLSKISRQDREDSIQVANSKSNDNISDRPQFQSTTDTTSFSQIHKFESHKTNFDLYKEQLLSYTNYLDESALNAYIDHDVLTKILQKYLSNTRESELADKTQGALIKFI</sequence>
<accession>A0ACA9KTF7</accession>
<evidence type="ECO:0000313" key="1">
    <source>
        <dbReference type="EMBL" id="CAG8489129.1"/>
    </source>
</evidence>